<evidence type="ECO:0000259" key="16">
    <source>
        <dbReference type="PROSITE" id="PS51198"/>
    </source>
</evidence>
<dbReference type="GO" id="GO:0004527">
    <property type="term" value="F:exonuclease activity"/>
    <property type="evidence" value="ECO:0007669"/>
    <property type="project" value="UniProtKB-KW"/>
</dbReference>
<dbReference type="GO" id="GO:0006302">
    <property type="term" value="P:double-strand break repair"/>
    <property type="evidence" value="ECO:0007669"/>
    <property type="project" value="InterPro"/>
</dbReference>
<evidence type="ECO:0000256" key="1">
    <source>
        <dbReference type="ARBA" id="ARBA00022722"/>
    </source>
</evidence>
<comment type="catalytic activity">
    <reaction evidence="13">
        <text>ATP + H2O = ADP + phosphate + H(+)</text>
        <dbReference type="Rhea" id="RHEA:13065"/>
        <dbReference type="ChEBI" id="CHEBI:15377"/>
        <dbReference type="ChEBI" id="CHEBI:15378"/>
        <dbReference type="ChEBI" id="CHEBI:30616"/>
        <dbReference type="ChEBI" id="CHEBI:43474"/>
        <dbReference type="ChEBI" id="CHEBI:456216"/>
        <dbReference type="EC" id="5.6.2.4"/>
    </reaction>
</comment>
<dbReference type="GO" id="GO:0005524">
    <property type="term" value="F:ATP binding"/>
    <property type="evidence" value="ECO:0007669"/>
    <property type="project" value="UniProtKB-UniRule"/>
</dbReference>
<dbReference type="InterPro" id="IPR011604">
    <property type="entry name" value="PDDEXK-like_dom_sf"/>
</dbReference>
<dbReference type="PANTHER" id="PTHR11070">
    <property type="entry name" value="UVRD / RECB / PCRA DNA HELICASE FAMILY MEMBER"/>
    <property type="match status" value="1"/>
</dbReference>
<keyword evidence="3" id="KW-0227">DNA damage</keyword>
<evidence type="ECO:0000256" key="8">
    <source>
        <dbReference type="ARBA" id="ARBA00023125"/>
    </source>
</evidence>
<evidence type="ECO:0000313" key="19">
    <source>
        <dbReference type="Proteomes" id="UP000003688"/>
    </source>
</evidence>
<dbReference type="PROSITE" id="PS51198">
    <property type="entry name" value="UVRD_HELICASE_ATP_BIND"/>
    <property type="match status" value="1"/>
</dbReference>
<keyword evidence="4 14" id="KW-0378">Hydrolase</keyword>
<sequence>MSFTPAQQEAIIARGNVLVVAGAGTGKTRTLVERCLHCLVEEKPPTSLDEILMVTFTDAAAAEMRQRIRARLEQELAKHTDDLRWTEQLTIFDTAHIGTLHSFCLQLVRQHFYELELDPQLTVLPEEEARLLADETLENLLQSHYAGDAEGAEAVQQLIQVQGRGWDQPIRTLVLRLHHYTQTLRDPADWLKSQLEMFASPEPAQWRTWLIEGITDWRNRWLPALQSEKSDNLKATECCRALASLLENPSLEQGAEALENIWAADLEWPRGKKTDWRKPLEDFLEEATFLRSLARKTKEVDPLAEDWDWIRGQMTSLLGLAEQFSAAFSLAKRELGVVDFHDLEQHSLQLLWDRNTKQATAVARQWRKKLRFVFVDEYQDINDAQDAILKALSREGEESNRFLVGDVKQSIYRFRLADPHIFQNYIETWRGADGKAIPLVDNFRSREAILNFINSLFEGLMRRDIGSVPYDDEARLRFGNAENRVDLSCAKEDAPRVELHLRLKGSLEAKDMPEGEGEGSRAWTEMMNLEEAEKEARLIGKRLLALKAEKHLAWDEHTKAMRPVTWSDMAVLLRSPARKAESYAKEFSRLGIPLLVARGGFYESMEVTDLLSLLQLLDNPLQDVPTLAVLHSPLVGMSLDELATIRLKLTKGPIWMALRRFHESDEEHAGWKKADRFLKNFASWRRLARQVSLSRCLEAVLSETHYAAWLLTQHRGEQRHANVQRLLGLAQQFDRFQRQGLFRFLRFIDAQQAAETEPEVAAVAEEDAVSLMSVHQSKGLEFPVVVVADLGKPFNMMDLRAEIMLDDKFGLCPQVKPPHTGQRYPSLPYWLARQRQKQEMLGEEMRLLYVALTRARDTLILTGSISEPVFNKRWLETSELTAATLLAARNFLDWLAGWCTKITGTVLKENQGRNSLFCWKVYEDDTHLIETSPSAASEAEKMEQTSVPMDAASWKKLQQKLSWIYPHSAATHEPAKTSVSALRRRMAEDIETEARPLFELKSANPQTKAQQRKNGNNNSERLSAAEVGTTHHSFLQMVSLERVGSVEELRREAKRLEAEQLLTVEEAGSLDFPALAAFWKSELGLRIQRQSRHVRRELAFTVRFSPEEVAGNTPKDPELFDEEFVVVQGVADLTVLLPDQIWLVDFKTDRITSAELAEKVKIYEPQLQLYAQALARIYHRPVTETQLYFLALKRSVAVKTGRSNKLSQTEV</sequence>
<dbReference type="Pfam" id="PF12705">
    <property type="entry name" value="PDDEXK_1"/>
    <property type="match status" value="1"/>
</dbReference>
<organism evidence="18 19">
    <name type="scientific">Pedosphaera parvula (strain Ellin514)</name>
    <dbReference type="NCBI Taxonomy" id="320771"/>
    <lineage>
        <taxon>Bacteria</taxon>
        <taxon>Pseudomonadati</taxon>
        <taxon>Verrucomicrobiota</taxon>
        <taxon>Pedosphaerae</taxon>
        <taxon>Pedosphaerales</taxon>
        <taxon>Pedosphaeraceae</taxon>
        <taxon>Pedosphaera</taxon>
    </lineage>
</organism>
<feature type="domain" description="UvrD-like helicase C-terminal" evidence="17">
    <location>
        <begin position="490"/>
        <end position="779"/>
    </location>
</feature>
<keyword evidence="6" id="KW-0269">Exonuclease</keyword>
<dbReference type="NCBIfam" id="TIGR02785">
    <property type="entry name" value="addA_Gpos"/>
    <property type="match status" value="1"/>
</dbReference>
<feature type="compositionally biased region" description="Polar residues" evidence="15">
    <location>
        <begin position="1003"/>
        <end position="1020"/>
    </location>
</feature>
<dbReference type="SUPFAM" id="SSF52540">
    <property type="entry name" value="P-loop containing nucleoside triphosphate hydrolases"/>
    <property type="match status" value="1"/>
</dbReference>
<evidence type="ECO:0000256" key="6">
    <source>
        <dbReference type="ARBA" id="ARBA00022839"/>
    </source>
</evidence>
<dbReference type="InterPro" id="IPR014016">
    <property type="entry name" value="UvrD-like_ATP-bd"/>
</dbReference>
<dbReference type="InterPro" id="IPR027417">
    <property type="entry name" value="P-loop_NTPase"/>
</dbReference>
<evidence type="ECO:0000256" key="3">
    <source>
        <dbReference type="ARBA" id="ARBA00022763"/>
    </source>
</evidence>
<comment type="catalytic activity">
    <reaction evidence="11">
        <text>Couples ATP hydrolysis with the unwinding of duplex DNA by translocating in the 3'-5' direction.</text>
        <dbReference type="EC" id="5.6.2.4"/>
    </reaction>
</comment>
<dbReference type="PROSITE" id="PS51217">
    <property type="entry name" value="UVRD_HELICASE_CTER"/>
    <property type="match status" value="1"/>
</dbReference>
<dbReference type="Pfam" id="PF13361">
    <property type="entry name" value="UvrD_C"/>
    <property type="match status" value="1"/>
</dbReference>
<dbReference type="EC" id="5.6.2.4" evidence="12"/>
<evidence type="ECO:0000256" key="4">
    <source>
        <dbReference type="ARBA" id="ARBA00022801"/>
    </source>
</evidence>
<keyword evidence="9" id="KW-0234">DNA repair</keyword>
<dbReference type="InterPro" id="IPR014152">
    <property type="entry name" value="AddA"/>
</dbReference>
<evidence type="ECO:0000313" key="18">
    <source>
        <dbReference type="EMBL" id="EEF61599.1"/>
    </source>
</evidence>
<keyword evidence="7 14" id="KW-0067">ATP-binding</keyword>
<evidence type="ECO:0000256" key="7">
    <source>
        <dbReference type="ARBA" id="ARBA00022840"/>
    </source>
</evidence>
<dbReference type="Gene3D" id="3.40.50.300">
    <property type="entry name" value="P-loop containing nucleotide triphosphate hydrolases"/>
    <property type="match status" value="4"/>
</dbReference>
<dbReference type="Gene3D" id="1.10.486.10">
    <property type="entry name" value="PCRA, domain 4"/>
    <property type="match status" value="1"/>
</dbReference>
<dbReference type="PANTHER" id="PTHR11070:SF48">
    <property type="entry name" value="ATP-DEPENDENT HELICASE_NUCLEASE SUBUNIT A"/>
    <property type="match status" value="1"/>
</dbReference>
<evidence type="ECO:0000256" key="13">
    <source>
        <dbReference type="ARBA" id="ARBA00048988"/>
    </source>
</evidence>
<dbReference type="InterPro" id="IPR000212">
    <property type="entry name" value="DNA_helicase_UvrD/REP"/>
</dbReference>
<dbReference type="InterPro" id="IPR038726">
    <property type="entry name" value="PDDEXK_AddAB-type"/>
</dbReference>
<dbReference type="GO" id="GO:0005829">
    <property type="term" value="C:cytosol"/>
    <property type="evidence" value="ECO:0007669"/>
    <property type="project" value="TreeGrafter"/>
</dbReference>
<gene>
    <name evidence="18" type="ORF">Cflav_PD4278</name>
</gene>
<dbReference type="GO" id="GO:0033202">
    <property type="term" value="C:DNA helicase complex"/>
    <property type="evidence" value="ECO:0007669"/>
    <property type="project" value="TreeGrafter"/>
</dbReference>
<keyword evidence="2 14" id="KW-0547">Nucleotide-binding</keyword>
<dbReference type="OrthoDB" id="9810135at2"/>
<evidence type="ECO:0000256" key="14">
    <source>
        <dbReference type="PROSITE-ProRule" id="PRU00560"/>
    </source>
</evidence>
<keyword evidence="5 14" id="KW-0347">Helicase</keyword>
<reference evidence="18 19" key="1">
    <citation type="journal article" date="2011" name="J. Bacteriol.">
        <title>Genome sequence of 'Pedosphaera parvula' Ellin514, an aerobic Verrucomicrobial isolate from pasture soil.</title>
        <authorList>
            <person name="Kant R."/>
            <person name="van Passel M.W."/>
            <person name="Sangwan P."/>
            <person name="Palva A."/>
            <person name="Lucas S."/>
            <person name="Copeland A."/>
            <person name="Lapidus A."/>
            <person name="Glavina Del Rio T."/>
            <person name="Dalin E."/>
            <person name="Tice H."/>
            <person name="Bruce D."/>
            <person name="Goodwin L."/>
            <person name="Pitluck S."/>
            <person name="Chertkov O."/>
            <person name="Larimer F.W."/>
            <person name="Land M.L."/>
            <person name="Hauser L."/>
            <person name="Brettin T.S."/>
            <person name="Detter J.C."/>
            <person name="Han S."/>
            <person name="de Vos W.M."/>
            <person name="Janssen P.H."/>
            <person name="Smidt H."/>
        </authorList>
    </citation>
    <scope>NUCLEOTIDE SEQUENCE [LARGE SCALE GENOMIC DNA]</scope>
    <source>
        <strain evidence="18 19">Ellin514</strain>
    </source>
</reference>
<dbReference type="InterPro" id="IPR014017">
    <property type="entry name" value="DNA_helicase_UvrD-like_C"/>
</dbReference>
<dbReference type="SUPFAM" id="SSF52980">
    <property type="entry name" value="Restriction endonuclease-like"/>
    <property type="match status" value="1"/>
</dbReference>
<dbReference type="Gene3D" id="3.90.320.10">
    <property type="match status" value="1"/>
</dbReference>
<dbReference type="InterPro" id="IPR011335">
    <property type="entry name" value="Restrct_endonuc-II-like"/>
</dbReference>
<accession>B9XFA1</accession>
<keyword evidence="10" id="KW-0413">Isomerase</keyword>
<dbReference type="GO" id="GO:0043138">
    <property type="term" value="F:3'-5' DNA helicase activity"/>
    <property type="evidence" value="ECO:0007669"/>
    <property type="project" value="UniProtKB-EC"/>
</dbReference>
<evidence type="ECO:0000256" key="5">
    <source>
        <dbReference type="ARBA" id="ARBA00022806"/>
    </source>
</evidence>
<evidence type="ECO:0000256" key="11">
    <source>
        <dbReference type="ARBA" id="ARBA00034617"/>
    </source>
</evidence>
<dbReference type="Pfam" id="PF00580">
    <property type="entry name" value="UvrD-helicase"/>
    <property type="match status" value="1"/>
</dbReference>
<feature type="domain" description="UvrD-like helicase ATP-binding" evidence="16">
    <location>
        <begin position="1"/>
        <end position="446"/>
    </location>
</feature>
<keyword evidence="8" id="KW-0238">DNA-binding</keyword>
<feature type="region of interest" description="Disordered" evidence="15">
    <location>
        <begin position="994"/>
        <end position="1020"/>
    </location>
</feature>
<dbReference type="Proteomes" id="UP000003688">
    <property type="component" value="Unassembled WGS sequence"/>
</dbReference>
<dbReference type="GO" id="GO:0000725">
    <property type="term" value="P:recombinational repair"/>
    <property type="evidence" value="ECO:0007669"/>
    <property type="project" value="TreeGrafter"/>
</dbReference>
<evidence type="ECO:0000259" key="17">
    <source>
        <dbReference type="PROSITE" id="PS51217"/>
    </source>
</evidence>
<dbReference type="AlphaFoldDB" id="B9XFA1"/>
<evidence type="ECO:0000256" key="2">
    <source>
        <dbReference type="ARBA" id="ARBA00022741"/>
    </source>
</evidence>
<protein>
    <recommendedName>
        <fullName evidence="12">DNA 3'-5' helicase</fullName>
        <ecNumber evidence="12">5.6.2.4</ecNumber>
    </recommendedName>
</protein>
<dbReference type="GO" id="GO:0003677">
    <property type="term" value="F:DNA binding"/>
    <property type="evidence" value="ECO:0007669"/>
    <property type="project" value="UniProtKB-KW"/>
</dbReference>
<keyword evidence="1" id="KW-0540">Nuclease</keyword>
<dbReference type="STRING" id="320771.Cflav_PD4278"/>
<comment type="caution">
    <text evidence="18">The sequence shown here is derived from an EMBL/GenBank/DDBJ whole genome shotgun (WGS) entry which is preliminary data.</text>
</comment>
<dbReference type="RefSeq" id="WP_007414491.1">
    <property type="nucleotide sequence ID" value="NZ_ABOX02000009.1"/>
</dbReference>
<keyword evidence="19" id="KW-1185">Reference proteome</keyword>
<proteinExistence type="predicted"/>
<evidence type="ECO:0000256" key="9">
    <source>
        <dbReference type="ARBA" id="ARBA00023204"/>
    </source>
</evidence>
<dbReference type="EMBL" id="ABOX02000009">
    <property type="protein sequence ID" value="EEF61599.1"/>
    <property type="molecule type" value="Genomic_DNA"/>
</dbReference>
<feature type="binding site" evidence="14">
    <location>
        <begin position="21"/>
        <end position="28"/>
    </location>
    <ligand>
        <name>ATP</name>
        <dbReference type="ChEBI" id="CHEBI:30616"/>
    </ligand>
</feature>
<evidence type="ECO:0000256" key="15">
    <source>
        <dbReference type="SAM" id="MobiDB-lite"/>
    </source>
</evidence>
<evidence type="ECO:0000256" key="10">
    <source>
        <dbReference type="ARBA" id="ARBA00023235"/>
    </source>
</evidence>
<name>B9XFA1_PEDPL</name>
<evidence type="ECO:0000256" key="12">
    <source>
        <dbReference type="ARBA" id="ARBA00034808"/>
    </source>
</evidence>